<reference evidence="8" key="1">
    <citation type="journal article" date="2023" name="Mol. Ecol. Resour.">
        <title>Chromosome-level genome assembly of a triploid poplar Populus alba 'Berolinensis'.</title>
        <authorList>
            <person name="Chen S."/>
            <person name="Yu Y."/>
            <person name="Wang X."/>
            <person name="Wang S."/>
            <person name="Zhang T."/>
            <person name="Zhou Y."/>
            <person name="He R."/>
            <person name="Meng N."/>
            <person name="Wang Y."/>
            <person name="Liu W."/>
            <person name="Liu Z."/>
            <person name="Liu J."/>
            <person name="Guo Q."/>
            <person name="Huang H."/>
            <person name="Sederoff R.R."/>
            <person name="Wang G."/>
            <person name="Qu G."/>
            <person name="Chen S."/>
        </authorList>
    </citation>
    <scope>NUCLEOTIDE SEQUENCE</scope>
    <source>
        <strain evidence="8">SC-2020</strain>
    </source>
</reference>
<dbReference type="Pfam" id="PF00439">
    <property type="entry name" value="Bromodomain"/>
    <property type="match status" value="1"/>
</dbReference>
<dbReference type="PANTHER" id="PTHR23069">
    <property type="entry name" value="AAA DOMAIN-CONTAINING"/>
    <property type="match status" value="1"/>
</dbReference>
<dbReference type="GO" id="GO:0042393">
    <property type="term" value="F:histone binding"/>
    <property type="evidence" value="ECO:0007669"/>
    <property type="project" value="TreeGrafter"/>
</dbReference>
<name>A0AAD6QJW3_9ROSI</name>
<evidence type="ECO:0000256" key="1">
    <source>
        <dbReference type="ARBA" id="ARBA00006914"/>
    </source>
</evidence>
<dbReference type="PANTHER" id="PTHR23069:SF0">
    <property type="entry name" value="TAT-BINDING HOMOLOG 7"/>
    <property type="match status" value="1"/>
</dbReference>
<evidence type="ECO:0000256" key="5">
    <source>
        <dbReference type="PROSITE-ProRule" id="PRU00035"/>
    </source>
</evidence>
<comment type="similarity">
    <text evidence="1">Belongs to the AAA ATPase family.</text>
</comment>
<feature type="region of interest" description="Disordered" evidence="6">
    <location>
        <begin position="126"/>
        <end position="206"/>
    </location>
</feature>
<dbReference type="AlphaFoldDB" id="A0AAD6QJW3"/>
<dbReference type="GO" id="GO:0005524">
    <property type="term" value="F:ATP binding"/>
    <property type="evidence" value="ECO:0007669"/>
    <property type="project" value="UniProtKB-KW"/>
</dbReference>
<protein>
    <submittedName>
        <fullName evidence="8">ATPase family AAA domain-containing protein</fullName>
    </submittedName>
</protein>
<evidence type="ECO:0000256" key="3">
    <source>
        <dbReference type="ARBA" id="ARBA00022840"/>
    </source>
</evidence>
<keyword evidence="3" id="KW-0067">ATP-binding</keyword>
<keyword evidence="4 5" id="KW-0103">Bromodomain</keyword>
<feature type="domain" description="Bromo" evidence="7">
    <location>
        <begin position="1"/>
        <end position="43"/>
    </location>
</feature>
<evidence type="ECO:0000256" key="4">
    <source>
        <dbReference type="ARBA" id="ARBA00023117"/>
    </source>
</evidence>
<dbReference type="Proteomes" id="UP001164929">
    <property type="component" value="Chromosome 7"/>
</dbReference>
<evidence type="ECO:0000259" key="7">
    <source>
        <dbReference type="PROSITE" id="PS50014"/>
    </source>
</evidence>
<proteinExistence type="inferred from homology"/>
<evidence type="ECO:0000256" key="6">
    <source>
        <dbReference type="SAM" id="MobiDB-lite"/>
    </source>
</evidence>
<evidence type="ECO:0000313" key="8">
    <source>
        <dbReference type="EMBL" id="KAJ6991659.1"/>
    </source>
</evidence>
<dbReference type="InterPro" id="IPR001487">
    <property type="entry name" value="Bromodomain"/>
</dbReference>
<evidence type="ECO:0000256" key="2">
    <source>
        <dbReference type="ARBA" id="ARBA00022741"/>
    </source>
</evidence>
<keyword evidence="2" id="KW-0547">Nucleotide-binding</keyword>
<gene>
    <name evidence="8" type="ORF">NC653_019739</name>
</gene>
<comment type="caution">
    <text evidence="8">The sequence shown here is derived from an EMBL/GenBank/DDBJ whole genome shotgun (WGS) entry which is preliminary data.</text>
</comment>
<dbReference type="InterPro" id="IPR036427">
    <property type="entry name" value="Bromodomain-like_sf"/>
</dbReference>
<accession>A0AAD6QJW3</accession>
<dbReference type="GO" id="GO:0045815">
    <property type="term" value="P:transcription initiation-coupled chromatin remodeling"/>
    <property type="evidence" value="ECO:0007669"/>
    <property type="project" value="TreeGrafter"/>
</dbReference>
<keyword evidence="9" id="KW-1185">Reference proteome</keyword>
<dbReference type="GO" id="GO:0005634">
    <property type="term" value="C:nucleus"/>
    <property type="evidence" value="ECO:0007669"/>
    <property type="project" value="TreeGrafter"/>
</dbReference>
<dbReference type="Gene3D" id="1.20.920.10">
    <property type="entry name" value="Bromodomain-like"/>
    <property type="match status" value="1"/>
</dbReference>
<dbReference type="EMBL" id="JAQIZT010000007">
    <property type="protein sequence ID" value="KAJ6991659.1"/>
    <property type="molecule type" value="Genomic_DNA"/>
</dbReference>
<sequence>MDMATMLQRVDSGQYITCSAFLQDIDLIVTNAKVYNGDDYNGARIVSRSHELRDAVHGMLSQMDPALVTYCDKIAAQGGPVQVPDDLGGSIFPSTPVVQLGTTRTSARLRNVQPDVNLDQSYEALKRQKKNADATHAASTAEDKSRHQDSVQAKLPEEHDADDMNPDRPESSSADDIQHETSGGEASGHIEGSGSQDATMSDAEASSHGEYIKRLLIERTENYDIPQLERLYTRIMKGIFETRDKGIEDGPRYSILRFLVKFAEDAANF</sequence>
<organism evidence="8 9">
    <name type="scientific">Populus alba x Populus x berolinensis</name>
    <dbReference type="NCBI Taxonomy" id="444605"/>
    <lineage>
        <taxon>Eukaryota</taxon>
        <taxon>Viridiplantae</taxon>
        <taxon>Streptophyta</taxon>
        <taxon>Embryophyta</taxon>
        <taxon>Tracheophyta</taxon>
        <taxon>Spermatophyta</taxon>
        <taxon>Magnoliopsida</taxon>
        <taxon>eudicotyledons</taxon>
        <taxon>Gunneridae</taxon>
        <taxon>Pentapetalae</taxon>
        <taxon>rosids</taxon>
        <taxon>fabids</taxon>
        <taxon>Malpighiales</taxon>
        <taxon>Salicaceae</taxon>
        <taxon>Saliceae</taxon>
        <taxon>Populus</taxon>
    </lineage>
</organism>
<evidence type="ECO:0000313" key="9">
    <source>
        <dbReference type="Proteomes" id="UP001164929"/>
    </source>
</evidence>
<dbReference type="GO" id="GO:0016887">
    <property type="term" value="F:ATP hydrolysis activity"/>
    <property type="evidence" value="ECO:0007669"/>
    <property type="project" value="TreeGrafter"/>
</dbReference>
<dbReference type="GO" id="GO:0006334">
    <property type="term" value="P:nucleosome assembly"/>
    <property type="evidence" value="ECO:0007669"/>
    <property type="project" value="TreeGrafter"/>
</dbReference>
<dbReference type="GO" id="GO:0003682">
    <property type="term" value="F:chromatin binding"/>
    <property type="evidence" value="ECO:0007669"/>
    <property type="project" value="TreeGrafter"/>
</dbReference>
<dbReference type="PROSITE" id="PS50014">
    <property type="entry name" value="BROMODOMAIN_2"/>
    <property type="match status" value="1"/>
</dbReference>
<dbReference type="GO" id="GO:0006337">
    <property type="term" value="P:nucleosome disassembly"/>
    <property type="evidence" value="ECO:0007669"/>
    <property type="project" value="TreeGrafter"/>
</dbReference>
<dbReference type="InterPro" id="IPR045199">
    <property type="entry name" value="ATAD2-like"/>
</dbReference>
<dbReference type="SUPFAM" id="SSF47370">
    <property type="entry name" value="Bromodomain"/>
    <property type="match status" value="1"/>
</dbReference>